<dbReference type="Proteomes" id="UP000003163">
    <property type="component" value="Unassembled WGS sequence"/>
</dbReference>
<dbReference type="AlphaFoldDB" id="J9DK85"/>
<keyword evidence="2" id="KW-0472">Membrane</keyword>
<comment type="caution">
    <text evidence="3">The sequence shown here is derived from an EMBL/GenBank/DDBJ whole genome shotgun (WGS) entry which is preliminary data.</text>
</comment>
<feature type="region of interest" description="Disordered" evidence="1">
    <location>
        <begin position="1"/>
        <end position="24"/>
    </location>
</feature>
<sequence length="129" mass="15444">MKSDKNVKNIELQENKSTSKETQSHVLTLQSMVDDISFAESRKKKIEEVNKKTDEVIQLQNYIDCIVKVQGEIIDNIYYRMCKNEEEADKAITELRTCLNRKKKRKKFYWYFIYFFIILAVFLIIKAIF</sequence>
<reference evidence="3 4" key="1">
    <citation type="submission" date="2011-08" db="EMBL/GenBank/DDBJ databases">
        <authorList>
            <person name="Liu Z.J."/>
            <person name="Shi F.L."/>
            <person name="Lu J.Q."/>
            <person name="Li M."/>
            <person name="Wang Z.L."/>
        </authorList>
    </citation>
    <scope>NUCLEOTIDE SEQUENCE [LARGE SCALE GENOMIC DNA]</scope>
    <source>
        <strain evidence="3 4">USNM 41457</strain>
    </source>
</reference>
<evidence type="ECO:0000256" key="2">
    <source>
        <dbReference type="SAM" id="Phobius"/>
    </source>
</evidence>
<proteinExistence type="predicted"/>
<dbReference type="VEuPathDB" id="MicrosporidiaDB:EDEG_02602"/>
<keyword evidence="2" id="KW-1133">Transmembrane helix</keyword>
<reference evidence="4" key="2">
    <citation type="submission" date="2015-07" db="EMBL/GenBank/DDBJ databases">
        <title>Contrasting host-pathogen interactions and genome evolution in two generalist and specialist microsporidian pathogens of mosquitoes.</title>
        <authorList>
            <consortium name="The Broad Institute Genomics Platform"/>
            <consortium name="The Broad Institute Genome Sequencing Center for Infectious Disease"/>
            <person name="Cuomo C.A."/>
            <person name="Sanscrainte N.D."/>
            <person name="Goldberg J.M."/>
            <person name="Heiman D."/>
            <person name="Young S."/>
            <person name="Zeng Q."/>
            <person name="Becnel J.J."/>
            <person name="Birren B.W."/>
        </authorList>
    </citation>
    <scope>NUCLEOTIDE SEQUENCE [LARGE SCALE GENOMIC DNA]</scope>
    <source>
        <strain evidence="4">USNM 41457</strain>
    </source>
</reference>
<evidence type="ECO:0000313" key="3">
    <source>
        <dbReference type="EMBL" id="EJW03020.1"/>
    </source>
</evidence>
<gene>
    <name evidence="3" type="ORF">EDEG_02602</name>
</gene>
<evidence type="ECO:0000256" key="1">
    <source>
        <dbReference type="SAM" id="MobiDB-lite"/>
    </source>
</evidence>
<dbReference type="Gene3D" id="1.20.5.110">
    <property type="match status" value="1"/>
</dbReference>
<name>J9DK85_EDHAE</name>
<feature type="transmembrane region" description="Helical" evidence="2">
    <location>
        <begin position="108"/>
        <end position="128"/>
    </location>
</feature>
<dbReference type="EMBL" id="AFBI03000048">
    <property type="protein sequence ID" value="EJW03020.1"/>
    <property type="molecule type" value="Genomic_DNA"/>
</dbReference>
<evidence type="ECO:0008006" key="5">
    <source>
        <dbReference type="Google" id="ProtNLM"/>
    </source>
</evidence>
<keyword evidence="2" id="KW-0812">Transmembrane</keyword>
<accession>J9DK85</accession>
<evidence type="ECO:0000313" key="4">
    <source>
        <dbReference type="Proteomes" id="UP000003163"/>
    </source>
</evidence>
<organism evidence="3 4">
    <name type="scientific">Edhazardia aedis (strain USNM 41457)</name>
    <name type="common">Microsporidian parasite</name>
    <dbReference type="NCBI Taxonomy" id="1003232"/>
    <lineage>
        <taxon>Eukaryota</taxon>
        <taxon>Fungi</taxon>
        <taxon>Fungi incertae sedis</taxon>
        <taxon>Microsporidia</taxon>
        <taxon>Edhazardia</taxon>
    </lineage>
</organism>
<dbReference type="HOGENOM" id="CLU_1948781_0_0_1"/>
<protein>
    <recommendedName>
        <fullName evidence="5">t-SNARE coiled-coil homology domain-containing protein</fullName>
    </recommendedName>
</protein>
<feature type="compositionally biased region" description="Basic and acidic residues" evidence="1">
    <location>
        <begin position="1"/>
        <end position="23"/>
    </location>
</feature>
<dbReference type="SUPFAM" id="SSF58038">
    <property type="entry name" value="SNARE fusion complex"/>
    <property type="match status" value="1"/>
</dbReference>
<dbReference type="InParanoid" id="J9DK85"/>
<keyword evidence="4" id="KW-1185">Reference proteome</keyword>